<dbReference type="InterPro" id="IPR029052">
    <property type="entry name" value="Metallo-depent_PP-like"/>
</dbReference>
<feature type="domain" description="Capsule synthesis protein CapA" evidence="2">
    <location>
        <begin position="15"/>
        <end position="305"/>
    </location>
</feature>
<dbReference type="Pfam" id="PF09587">
    <property type="entry name" value="PGA_cap"/>
    <property type="match status" value="1"/>
</dbReference>
<dbReference type="Proteomes" id="UP000037460">
    <property type="component" value="Unassembled WGS sequence"/>
</dbReference>
<comment type="caution">
    <text evidence="3">The sequence shown here is derived from an EMBL/GenBank/DDBJ whole genome shotgun (WGS) entry which is preliminary data.</text>
</comment>
<evidence type="ECO:0000313" key="3">
    <source>
        <dbReference type="EMBL" id="KOO33022.1"/>
    </source>
</evidence>
<gene>
    <name evidence="3" type="ORF">Ctob_013240</name>
</gene>
<dbReference type="InterPro" id="IPR052169">
    <property type="entry name" value="CW_Biosynth-Accessory"/>
</dbReference>
<dbReference type="AlphaFoldDB" id="A0A0M0K365"/>
<name>A0A0M0K365_9EUKA</name>
<evidence type="ECO:0000313" key="4">
    <source>
        <dbReference type="Proteomes" id="UP000037460"/>
    </source>
</evidence>
<dbReference type="SUPFAM" id="SSF56300">
    <property type="entry name" value="Metallo-dependent phosphatases"/>
    <property type="match status" value="1"/>
</dbReference>
<accession>A0A0M0K365</accession>
<organism evidence="3 4">
    <name type="scientific">Chrysochromulina tobinii</name>
    <dbReference type="NCBI Taxonomy" id="1460289"/>
    <lineage>
        <taxon>Eukaryota</taxon>
        <taxon>Haptista</taxon>
        <taxon>Haptophyta</taxon>
        <taxon>Prymnesiophyceae</taxon>
        <taxon>Prymnesiales</taxon>
        <taxon>Chrysochromulinaceae</taxon>
        <taxon>Chrysochromulina</taxon>
    </lineage>
</organism>
<sequence>MAARLRQQGRGKELVLAFGGDVNIGGLIDQSLPQSVPDGRARAAAKRLRQQHPLLQRGMRTAELWGDCAGILGEASITVVSLVSPLTLHSQRSRATGGGFKPETHRSHPLNVEALVDANIDLVSLANGHSLDFREDGLLDTYEALDAAGIRHMGSGIDRATALRPTVISALGRKLAFFALSAAGGGLRDAAGQEMWAANEQRAGIAHFELWEDEGRAEILAEMAHEVRELRAAQRISLVIVSVCWGTHGPDGRPLAAGGAVPPVIRQFARSLVTEVGVQLVHGHGTGGALGLELSPGAGAIVSRRDGPSASPGAGVMGSRWGWASATPASSEQGLLEPQVYDDVDEEDEPLPLDELLQSLRGKRPDGLQSDYVPSAYRAHRLAAFGRYRALATAARARTPIETIHAAAAAEGAAEGELLATRPAPAELLAAIVALDARPAGRERFLEELAGGGPPGQRWRLLYTAGADAVSAARKACRSASSPSSPSWQDGLSEAVLPWTKLKHGLYVDQLVTAIQRFDSSTFENENGILGVLGVDWIRLTVHGPFKWPQPEKRAICAFQPTVMKLSLGPLAWEFPMTAETAAAASTPSFDEQPVTKLPFFKFVLVDELVAVAQGRSGGVALWVRMK</sequence>
<comment type="similarity">
    <text evidence="1">Belongs to the CapA family.</text>
</comment>
<evidence type="ECO:0000256" key="1">
    <source>
        <dbReference type="ARBA" id="ARBA00005662"/>
    </source>
</evidence>
<reference evidence="4" key="1">
    <citation type="journal article" date="2015" name="PLoS Genet.">
        <title>Genome Sequence and Transcriptome Analyses of Chrysochromulina tobin: Metabolic Tools for Enhanced Algal Fitness in the Prominent Order Prymnesiales (Haptophyceae).</title>
        <authorList>
            <person name="Hovde B.T."/>
            <person name="Deodato C.R."/>
            <person name="Hunsperger H.M."/>
            <person name="Ryken S.A."/>
            <person name="Yost W."/>
            <person name="Jha R.K."/>
            <person name="Patterson J."/>
            <person name="Monnat R.J. Jr."/>
            <person name="Barlow S.B."/>
            <person name="Starkenburg S.R."/>
            <person name="Cattolico R.A."/>
        </authorList>
    </citation>
    <scope>NUCLEOTIDE SEQUENCE</scope>
    <source>
        <strain evidence="4">CCMP291</strain>
    </source>
</reference>
<proteinExistence type="inferred from homology"/>
<dbReference type="PANTHER" id="PTHR33393">
    <property type="entry name" value="POLYGLUTAMINE SYNTHESIS ACCESSORY PROTEIN RV0574C-RELATED"/>
    <property type="match status" value="1"/>
</dbReference>
<keyword evidence="4" id="KW-1185">Reference proteome</keyword>
<dbReference type="EMBL" id="JWZX01001622">
    <property type="protein sequence ID" value="KOO33022.1"/>
    <property type="molecule type" value="Genomic_DNA"/>
</dbReference>
<dbReference type="SMART" id="SM00854">
    <property type="entry name" value="PGA_cap"/>
    <property type="match status" value="1"/>
</dbReference>
<dbReference type="OrthoDB" id="189619at2759"/>
<protein>
    <submittedName>
        <fullName evidence="3">Poly-gamma-glutamate synthesis protein</fullName>
    </submittedName>
</protein>
<dbReference type="PANTHER" id="PTHR33393:SF11">
    <property type="entry name" value="POLYGLUTAMINE SYNTHESIS ACCESSORY PROTEIN RV0574C-RELATED"/>
    <property type="match status" value="1"/>
</dbReference>
<dbReference type="InterPro" id="IPR019079">
    <property type="entry name" value="Capsule_synth_CapA"/>
</dbReference>
<evidence type="ECO:0000259" key="2">
    <source>
        <dbReference type="SMART" id="SM00854"/>
    </source>
</evidence>